<dbReference type="RefSeq" id="XP_022666313.1">
    <property type="nucleotide sequence ID" value="XM_022810578.1"/>
</dbReference>
<dbReference type="RefSeq" id="XP_022666312.1">
    <property type="nucleotide sequence ID" value="XM_022810577.1"/>
</dbReference>
<dbReference type="GeneID" id="111252516"/>
<dbReference type="EnsemblMetazoa" id="XM_022810577">
    <property type="protein sequence ID" value="XP_022666312"/>
    <property type="gene ID" value="LOC111252516"/>
</dbReference>
<dbReference type="RefSeq" id="XP_022666315.1">
    <property type="nucleotide sequence ID" value="XM_022810580.1"/>
</dbReference>
<keyword evidence="3" id="KW-1185">Reference proteome</keyword>
<dbReference type="OrthoDB" id="10369001at2759"/>
<dbReference type="KEGG" id="vde:111252516"/>
<reference evidence="2" key="1">
    <citation type="submission" date="2021-01" db="UniProtKB">
        <authorList>
            <consortium name="EnsemblMetazoa"/>
        </authorList>
    </citation>
    <scope>IDENTIFICATION</scope>
</reference>
<feature type="compositionally biased region" description="Low complexity" evidence="1">
    <location>
        <begin position="18"/>
        <end position="30"/>
    </location>
</feature>
<dbReference type="EnsemblMetazoa" id="XM_022810583">
    <property type="protein sequence ID" value="XP_022666318"/>
    <property type="gene ID" value="LOC111252516"/>
</dbReference>
<feature type="region of interest" description="Disordered" evidence="1">
    <location>
        <begin position="242"/>
        <end position="323"/>
    </location>
</feature>
<dbReference type="RefSeq" id="XP_022666316.1">
    <property type="nucleotide sequence ID" value="XM_022810581.1"/>
</dbReference>
<accession>A0A7M7KG70</accession>
<dbReference type="EnsemblMetazoa" id="XM_022810579">
    <property type="protein sequence ID" value="XP_022666314"/>
    <property type="gene ID" value="LOC111252516"/>
</dbReference>
<dbReference type="EnsemblMetazoa" id="XM_022810578">
    <property type="protein sequence ID" value="XP_022666313"/>
    <property type="gene ID" value="LOC111252516"/>
</dbReference>
<dbReference type="EnsemblMetazoa" id="XM_022810582">
    <property type="protein sequence ID" value="XP_022666317"/>
    <property type="gene ID" value="LOC111252516"/>
</dbReference>
<dbReference type="Proteomes" id="UP000594260">
    <property type="component" value="Unplaced"/>
</dbReference>
<dbReference type="RefSeq" id="XP_022666314.1">
    <property type="nucleotide sequence ID" value="XM_022810579.1"/>
</dbReference>
<organism evidence="2 3">
    <name type="scientific">Varroa destructor</name>
    <name type="common">Honeybee mite</name>
    <dbReference type="NCBI Taxonomy" id="109461"/>
    <lineage>
        <taxon>Eukaryota</taxon>
        <taxon>Metazoa</taxon>
        <taxon>Ecdysozoa</taxon>
        <taxon>Arthropoda</taxon>
        <taxon>Chelicerata</taxon>
        <taxon>Arachnida</taxon>
        <taxon>Acari</taxon>
        <taxon>Parasitiformes</taxon>
        <taxon>Mesostigmata</taxon>
        <taxon>Gamasina</taxon>
        <taxon>Dermanyssoidea</taxon>
        <taxon>Varroidae</taxon>
        <taxon>Varroa</taxon>
    </lineage>
</organism>
<dbReference type="EnsemblMetazoa" id="XM_022810581">
    <property type="protein sequence ID" value="XP_022666316"/>
    <property type="gene ID" value="LOC111252516"/>
</dbReference>
<evidence type="ECO:0000256" key="1">
    <source>
        <dbReference type="SAM" id="MobiDB-lite"/>
    </source>
</evidence>
<dbReference type="RefSeq" id="XP_022666318.1">
    <property type="nucleotide sequence ID" value="XM_022810583.1"/>
</dbReference>
<dbReference type="RefSeq" id="XP_022666317.1">
    <property type="nucleotide sequence ID" value="XM_022810582.1"/>
</dbReference>
<feature type="region of interest" description="Disordered" evidence="1">
    <location>
        <begin position="15"/>
        <end position="36"/>
    </location>
</feature>
<dbReference type="RefSeq" id="XP_022666311.1">
    <property type="nucleotide sequence ID" value="XM_022810576.1"/>
</dbReference>
<evidence type="ECO:0000313" key="2">
    <source>
        <dbReference type="EnsemblMetazoa" id="XP_022666314"/>
    </source>
</evidence>
<dbReference type="RefSeq" id="XP_022666310.1">
    <property type="nucleotide sequence ID" value="XM_022810575.1"/>
</dbReference>
<name>A0A7M7KG70_VARDE</name>
<proteinExistence type="predicted"/>
<dbReference type="EnsemblMetazoa" id="XM_022810575">
    <property type="protein sequence ID" value="XP_022666310"/>
    <property type="gene ID" value="LOC111252516"/>
</dbReference>
<dbReference type="AlphaFoldDB" id="A0A7M7KG70"/>
<evidence type="ECO:0000313" key="3">
    <source>
        <dbReference type="Proteomes" id="UP000594260"/>
    </source>
</evidence>
<dbReference type="EnsemblMetazoa" id="XM_022810580">
    <property type="protein sequence ID" value="XP_022666315"/>
    <property type="gene ID" value="LOC111252516"/>
</dbReference>
<feature type="compositionally biased region" description="Acidic residues" evidence="1">
    <location>
        <begin position="275"/>
        <end position="294"/>
    </location>
</feature>
<feature type="region of interest" description="Disordered" evidence="1">
    <location>
        <begin position="335"/>
        <end position="358"/>
    </location>
</feature>
<sequence>MRAAERCHVRDCPAREWTAQTQQQQQQQGTGADGTVVPSMPMANGGNVVFRVPGDMRFLNVVLSAIARRFRNRKNNFMCKAHFLPEDLLLTGSGISLSKRAVPCFQVPRKTLKMVVRNGVSAKHSEVACALLERSRGTTYLLASHDSSSDSDVPSGGDCCGTGGLECHGNAPSVPPICHPGLPQYLHASAMPEATLTQRLQFSGICQNKVTSGLNVKRSSANFISRDDGMAGDSLVDYKRLKLSDSDSPPSQGHGDVASDASGANSRAGLFSTDEVADEGDDMEDESKDMDEQISEERLDSSLDVGSAAEPATPPYPTLRTLNSPLKGLIIGQETSPALTTANATGPTSANPATTPPI</sequence>
<protein>
    <submittedName>
        <fullName evidence="2">Uncharacterized protein</fullName>
    </submittedName>
</protein>
<dbReference type="InParanoid" id="A0A7M7KG70"/>
<dbReference type="EnsemblMetazoa" id="XM_022810576">
    <property type="protein sequence ID" value="XP_022666311"/>
    <property type="gene ID" value="LOC111252516"/>
</dbReference>